<dbReference type="NCBIfam" id="TIGR01905">
    <property type="entry name" value="paired_CXXCH_1"/>
    <property type="match status" value="1"/>
</dbReference>
<evidence type="ECO:0000256" key="4">
    <source>
        <dbReference type="PROSITE-ProRule" id="PRU00433"/>
    </source>
</evidence>
<evidence type="ECO:0000256" key="5">
    <source>
        <dbReference type="SAM" id="SignalP"/>
    </source>
</evidence>
<evidence type="ECO:0000313" key="7">
    <source>
        <dbReference type="EMBL" id="SJZ53101.1"/>
    </source>
</evidence>
<dbReference type="OrthoDB" id="9814800at2"/>
<keyword evidence="3 4" id="KW-0408">Iron</keyword>
<dbReference type="GO" id="GO:0046872">
    <property type="term" value="F:metal ion binding"/>
    <property type="evidence" value="ECO:0007669"/>
    <property type="project" value="UniProtKB-KW"/>
</dbReference>
<dbReference type="GO" id="GO:0009055">
    <property type="term" value="F:electron transfer activity"/>
    <property type="evidence" value="ECO:0007669"/>
    <property type="project" value="InterPro"/>
</dbReference>
<evidence type="ECO:0000313" key="8">
    <source>
        <dbReference type="Proteomes" id="UP000189933"/>
    </source>
</evidence>
<dbReference type="InterPro" id="IPR023155">
    <property type="entry name" value="Cyt_c-552/4"/>
</dbReference>
<dbReference type="PANTHER" id="PTHR35038:SF8">
    <property type="entry name" value="C-TYPE POLYHEME CYTOCHROME OMCC"/>
    <property type="match status" value="1"/>
</dbReference>
<name>A0A1T4LEQ7_9FIRM</name>
<proteinExistence type="predicted"/>
<feature type="chain" id="PRO_5039211787" evidence="5">
    <location>
        <begin position="23"/>
        <end position="594"/>
    </location>
</feature>
<feature type="domain" description="Cytochrome c" evidence="6">
    <location>
        <begin position="21"/>
        <end position="110"/>
    </location>
</feature>
<dbReference type="SUPFAM" id="SSF48695">
    <property type="entry name" value="Multiheme cytochromes"/>
    <property type="match status" value="1"/>
</dbReference>
<dbReference type="PROSITE" id="PS51007">
    <property type="entry name" value="CYTC"/>
    <property type="match status" value="1"/>
</dbReference>
<dbReference type="PANTHER" id="PTHR35038">
    <property type="entry name" value="DISSIMILATORY SULFITE REDUCTASE SIRA"/>
    <property type="match status" value="1"/>
</dbReference>
<dbReference type="Gene3D" id="1.10.1130.10">
    <property type="entry name" value="Flavocytochrome C3, Chain A"/>
    <property type="match status" value="2"/>
</dbReference>
<dbReference type="EMBL" id="FUXM01000001">
    <property type="protein sequence ID" value="SJZ53101.1"/>
    <property type="molecule type" value="Genomic_DNA"/>
</dbReference>
<feature type="signal peptide" evidence="5">
    <location>
        <begin position="1"/>
        <end position="22"/>
    </location>
</feature>
<keyword evidence="8" id="KW-1185">Reference proteome</keyword>
<dbReference type="InterPro" id="IPR009056">
    <property type="entry name" value="Cyt_c-like_dom"/>
</dbReference>
<dbReference type="Gene3D" id="3.90.10.10">
    <property type="entry name" value="Cytochrome C3"/>
    <property type="match status" value="1"/>
</dbReference>
<dbReference type="InterPro" id="IPR051829">
    <property type="entry name" value="Multiheme_Cytochr_ET"/>
</dbReference>
<dbReference type="Pfam" id="PF13435">
    <property type="entry name" value="Cytochrome_C554"/>
    <property type="match status" value="1"/>
</dbReference>
<dbReference type="InterPro" id="IPR010177">
    <property type="entry name" value="Paired_CXXCH_1"/>
</dbReference>
<dbReference type="InterPro" id="IPR036280">
    <property type="entry name" value="Multihaem_cyt_sf"/>
</dbReference>
<protein>
    <submittedName>
        <fullName evidence="7">Geobacter sulfurreducens CxxxxCH...CXXCH domain-containing protein</fullName>
    </submittedName>
</protein>
<dbReference type="RefSeq" id="WP_107752999.1">
    <property type="nucleotide sequence ID" value="NZ_FUXM01000001.1"/>
</dbReference>
<reference evidence="8" key="1">
    <citation type="submission" date="2017-02" db="EMBL/GenBank/DDBJ databases">
        <authorList>
            <person name="Varghese N."/>
            <person name="Submissions S."/>
        </authorList>
    </citation>
    <scope>NUCLEOTIDE SEQUENCE [LARGE SCALE GENOMIC DNA]</scope>
    <source>
        <strain evidence="8">DSM 16521</strain>
    </source>
</reference>
<keyword evidence="2 5" id="KW-0732">Signal</keyword>
<evidence type="ECO:0000256" key="2">
    <source>
        <dbReference type="ARBA" id="ARBA00022729"/>
    </source>
</evidence>
<evidence type="ECO:0000256" key="1">
    <source>
        <dbReference type="ARBA" id="ARBA00022723"/>
    </source>
</evidence>
<dbReference type="Proteomes" id="UP000189933">
    <property type="component" value="Unassembled WGS sequence"/>
</dbReference>
<dbReference type="Pfam" id="PF09699">
    <property type="entry name" value="Paired_CXXCH_1"/>
    <property type="match status" value="1"/>
</dbReference>
<accession>A0A1T4LEQ7</accession>
<gene>
    <name evidence="7" type="ORF">SAMN02745885_00169</name>
</gene>
<keyword evidence="1 4" id="KW-0479">Metal-binding</keyword>
<organism evidence="7 8">
    <name type="scientific">Carboxydocella sporoproducens DSM 16521</name>
    <dbReference type="NCBI Taxonomy" id="1121270"/>
    <lineage>
        <taxon>Bacteria</taxon>
        <taxon>Bacillati</taxon>
        <taxon>Bacillota</taxon>
        <taxon>Clostridia</taxon>
        <taxon>Eubacteriales</taxon>
        <taxon>Clostridiales Family XVI. Incertae Sedis</taxon>
        <taxon>Carboxydocella</taxon>
    </lineage>
</organism>
<dbReference type="AlphaFoldDB" id="A0A1T4LEQ7"/>
<evidence type="ECO:0000259" key="6">
    <source>
        <dbReference type="PROSITE" id="PS51007"/>
    </source>
</evidence>
<dbReference type="GO" id="GO:0020037">
    <property type="term" value="F:heme binding"/>
    <property type="evidence" value="ECO:0007669"/>
    <property type="project" value="InterPro"/>
</dbReference>
<evidence type="ECO:0000256" key="3">
    <source>
        <dbReference type="ARBA" id="ARBA00023004"/>
    </source>
</evidence>
<keyword evidence="4" id="KW-0349">Heme</keyword>
<sequence>MHNKKAALIGLFLVLSSLLAFSGASGSTKFSSTTGKTCADCHDLSKLPALNAFGQKFKANGYKIVSQPTNVKTGTTSQTKSTTSNQPKTTVAAYKEKDFAASANQILKVKVKVNSPNSSLTRGEAYLYLANALGWTQEAQKLGKEADNLLKKYKDRGKVPAKMKYTVALFVKKGLVQGNTLNLQSIMKKNEAENLLQQIAKLRTVAVKPQPPKPVPLAARQYVGSKRCGQCHTAYYQGWQETYHSKMIQPKEQGILRDAVLSWTYDDAGNQGPTIGNATKTPFTFDDVVMVIGSRWKQRYLVKNPQTGGYQLMNKQFNAVTRKWENYGNANDWDTQCITCHSTGYKILSYDEANPSATKVAWAELNVGCEACHGPGSAHVVTANKADIFNPAKASKQEQARICGYCHIRLENDKYKSRQGKPREDFPAPTLNTSWKPWDDWTKWYPEEVIIPGVQPEDPASAPYTGDLQNLFIVDDKSVTAGVYEENKHHQQYQGFIQSKHYQTTMMNITCTTCHNPHKRDKVAGSLRAKPEDLCAKCHTGAPSDLWKKIMPGTGKTAENLYVRTHTFKKGQDRLDKGMSVYGLPEPIYFFGKR</sequence>